<dbReference type="InterPro" id="IPR043519">
    <property type="entry name" value="NT_sf"/>
</dbReference>
<dbReference type="AlphaFoldDB" id="A0A158HWT9"/>
<accession>A0A158HWT9</accession>
<feature type="domain" description="Polymerase nucleotidyl transferase" evidence="1">
    <location>
        <begin position="98"/>
        <end position="162"/>
    </location>
</feature>
<dbReference type="EMBL" id="FCOL02000009">
    <property type="protein sequence ID" value="SAL48361.1"/>
    <property type="molecule type" value="Genomic_DNA"/>
</dbReference>
<name>A0A158HWT9_9BURK</name>
<dbReference type="RefSeq" id="WP_087656236.1">
    <property type="nucleotide sequence ID" value="NZ_FCOL02000009.1"/>
</dbReference>
<proteinExistence type="predicted"/>
<sequence>MLADFLLTPKQQRILGALVLNPERGYSLSELFALGGGGRSSTQDFVARLVDGNVIRQPPAGRAVYQANTDHPLYPELRQIAVKSFGLKEPIERALASFRDKVKYAFIFGSMAAGTAGPASDIDVMVIGDARLGRVQHELDAAGKELGREVHVSVYPEDEWEQKRASDPVLESIDHGPKIILDVSSSAD</sequence>
<organism evidence="2 3">
    <name type="scientific">Caballeronia terrestris</name>
    <dbReference type="NCBI Taxonomy" id="1226301"/>
    <lineage>
        <taxon>Bacteria</taxon>
        <taxon>Pseudomonadati</taxon>
        <taxon>Pseudomonadota</taxon>
        <taxon>Betaproteobacteria</taxon>
        <taxon>Burkholderiales</taxon>
        <taxon>Burkholderiaceae</taxon>
        <taxon>Caballeronia</taxon>
    </lineage>
</organism>
<dbReference type="Gene3D" id="3.30.460.10">
    <property type="entry name" value="Beta Polymerase, domain 2"/>
    <property type="match status" value="1"/>
</dbReference>
<comment type="caution">
    <text evidence="2">The sequence shown here is derived from an EMBL/GenBank/DDBJ whole genome shotgun (WGS) entry which is preliminary data.</text>
</comment>
<dbReference type="Pfam" id="PF01909">
    <property type="entry name" value="NTP_transf_2"/>
    <property type="match status" value="1"/>
</dbReference>
<evidence type="ECO:0000313" key="2">
    <source>
        <dbReference type="EMBL" id="SAL48361.1"/>
    </source>
</evidence>
<reference evidence="2" key="1">
    <citation type="submission" date="2016-01" db="EMBL/GenBank/DDBJ databases">
        <authorList>
            <person name="Peeters C."/>
        </authorList>
    </citation>
    <scope>NUCLEOTIDE SEQUENCE [LARGE SCALE GENOMIC DNA]</scope>
    <source>
        <strain evidence="2">LMG 22937</strain>
    </source>
</reference>
<keyword evidence="3" id="KW-1185">Reference proteome</keyword>
<evidence type="ECO:0000313" key="3">
    <source>
        <dbReference type="Proteomes" id="UP000054925"/>
    </source>
</evidence>
<protein>
    <submittedName>
        <fullName evidence="2">DNA polymerase III subunit beta</fullName>
    </submittedName>
</protein>
<dbReference type="Proteomes" id="UP000054925">
    <property type="component" value="Unassembled WGS sequence"/>
</dbReference>
<dbReference type="CDD" id="cd05403">
    <property type="entry name" value="NT_KNTase_like"/>
    <property type="match status" value="1"/>
</dbReference>
<evidence type="ECO:0000259" key="1">
    <source>
        <dbReference type="Pfam" id="PF01909"/>
    </source>
</evidence>
<dbReference type="InterPro" id="IPR002934">
    <property type="entry name" value="Polymerase_NTP_transf_dom"/>
</dbReference>
<gene>
    <name evidence="2" type="ORF">AWB67_02179</name>
</gene>
<dbReference type="SUPFAM" id="SSF81301">
    <property type="entry name" value="Nucleotidyltransferase"/>
    <property type="match status" value="1"/>
</dbReference>
<dbReference type="GO" id="GO:0016779">
    <property type="term" value="F:nucleotidyltransferase activity"/>
    <property type="evidence" value="ECO:0007669"/>
    <property type="project" value="InterPro"/>
</dbReference>
<dbReference type="OrthoDB" id="8223306at2"/>